<evidence type="ECO:0000256" key="1">
    <source>
        <dbReference type="ARBA" id="ARBA00004236"/>
    </source>
</evidence>
<proteinExistence type="predicted"/>
<dbReference type="PANTHER" id="PTHR16631:SF17">
    <property type="entry name" value="GLUCAN ENDO-1,3-BETA-GLUCOSIDASE BTGC"/>
    <property type="match status" value="1"/>
</dbReference>
<keyword evidence="4" id="KW-0472">Membrane</keyword>
<evidence type="ECO:0000256" key="2">
    <source>
        <dbReference type="ARBA" id="ARBA00022475"/>
    </source>
</evidence>
<dbReference type="GO" id="GO:0004553">
    <property type="term" value="F:hydrolase activity, hydrolyzing O-glycosyl compounds"/>
    <property type="evidence" value="ECO:0007669"/>
    <property type="project" value="InterPro"/>
</dbReference>
<sequence>MNYILLRTTLLFLFTTVFAIEIKAQIAVENVNGKWTFIVDTKPFEVKGATFGYDKDVANYDKYFQELNFLGVNTIRTWGTDKNTMKMLDAAHKHGIRVMLGIWMRHGRAGMEADDSFDYSNDEDGKEVMYKDALEIVKTYKDHPAILTWGVGNEVYLNTATDEEKIAYSKLLERICSQIKRIDENHPVASVEAWTFGVDWWEKYVPSIDIYGINTYGKGANVLPEELSKKGVTKPYVITEFGVRGEWEIEEDLNGVKLEPTDKEKYDVIVNGYNEWIKPKPNCLGVYIFQYATDDKHLAPWLLTHFKGMTRPQYWAIREAYTGKKAENNVPSITSFQLLDTNVKSGTWVGVKLDALDTEEEDLAVTFYYNQRTGSRKRRDQLVPLNFRGNLSDGLEIQLPQENGGIKVYAMVNDTFNNVGIATTSISVIDKNAAKRKFLVPKVELPFHVYKDNENLPYVLSAYMGDYNTINVDLDNTETVKSGKTAIKIDFKGKNEWYGLGFVDPANDWGDILGGHNISGAETFSFWAKASYDNLKAKVGFGLIEKGDKPFYDSSKKLIELILTDKWKKYTINTKRLDLTCIRSGFVIFTIGEGMSHTIYIDEIVFE</sequence>
<dbReference type="Proteomes" id="UP000050827">
    <property type="component" value="Unassembled WGS sequence"/>
</dbReference>
<keyword evidence="5" id="KW-0325">Glycoprotein</keyword>
<dbReference type="SUPFAM" id="SSF49785">
    <property type="entry name" value="Galactose-binding domain-like"/>
    <property type="match status" value="1"/>
</dbReference>
<organism evidence="13 14">
    <name type="scientific">Flagellimonas eckloniae</name>
    <dbReference type="NCBI Taxonomy" id="346185"/>
    <lineage>
        <taxon>Bacteria</taxon>
        <taxon>Pseudomonadati</taxon>
        <taxon>Bacteroidota</taxon>
        <taxon>Flavobacteriia</taxon>
        <taxon>Flavobacteriales</taxon>
        <taxon>Flavobacteriaceae</taxon>
        <taxon>Flagellimonas</taxon>
    </lineage>
</organism>
<keyword evidence="7" id="KW-0961">Cell wall biogenesis/degradation</keyword>
<dbReference type="RefSeq" id="WP_101956442.1">
    <property type="nucleotide sequence ID" value="NZ_LCTZ01000002.1"/>
</dbReference>
<dbReference type="Gene3D" id="3.20.20.80">
    <property type="entry name" value="Glycosidases"/>
    <property type="match status" value="1"/>
</dbReference>
<dbReference type="GO" id="GO:0005886">
    <property type="term" value="C:plasma membrane"/>
    <property type="evidence" value="ECO:0007669"/>
    <property type="project" value="UniProtKB-SubCell"/>
</dbReference>
<dbReference type="InterPro" id="IPR017853">
    <property type="entry name" value="GH"/>
</dbReference>
<dbReference type="GO" id="GO:0000272">
    <property type="term" value="P:polysaccharide catabolic process"/>
    <property type="evidence" value="ECO:0007669"/>
    <property type="project" value="UniProtKB-KW"/>
</dbReference>
<evidence type="ECO:0000256" key="7">
    <source>
        <dbReference type="ARBA" id="ARBA00023316"/>
    </source>
</evidence>
<dbReference type="Pfam" id="PF02836">
    <property type="entry name" value="Glyco_hydro_2_C"/>
    <property type="match status" value="1"/>
</dbReference>
<dbReference type="OrthoDB" id="9774262at2"/>
<dbReference type="SUPFAM" id="SSF51445">
    <property type="entry name" value="(Trans)glycosidases"/>
    <property type="match status" value="1"/>
</dbReference>
<dbReference type="AlphaFoldDB" id="A0A0N8WFX7"/>
<evidence type="ECO:0000256" key="8">
    <source>
        <dbReference type="ARBA" id="ARBA00023326"/>
    </source>
</evidence>
<keyword evidence="3" id="KW-0378">Hydrolase</keyword>
<evidence type="ECO:0000256" key="11">
    <source>
        <dbReference type="ARBA" id="ARBA00043078"/>
    </source>
</evidence>
<dbReference type="InterPro" id="IPR006103">
    <property type="entry name" value="Glyco_hydro_2_cat"/>
</dbReference>
<feature type="domain" description="Glycoside hydrolase family 2 catalytic" evidence="12">
    <location>
        <begin position="63"/>
        <end position="243"/>
    </location>
</feature>
<evidence type="ECO:0000256" key="3">
    <source>
        <dbReference type="ARBA" id="ARBA00022801"/>
    </source>
</evidence>
<evidence type="ECO:0000313" key="14">
    <source>
        <dbReference type="Proteomes" id="UP000050827"/>
    </source>
</evidence>
<protein>
    <recommendedName>
        <fullName evidence="11">Endo-1,3-beta-glucanase btgC</fullName>
    </recommendedName>
    <alternativeName>
        <fullName evidence="10">Laminarinase btgC</fullName>
    </alternativeName>
</protein>
<reference evidence="13 14" key="1">
    <citation type="submission" date="2015-04" db="EMBL/GenBank/DDBJ databases">
        <title>Complete genome of flavobacterium.</title>
        <authorList>
            <person name="Kwon Y.M."/>
            <person name="Kim S.-J."/>
        </authorList>
    </citation>
    <scope>NUCLEOTIDE SEQUENCE [LARGE SCALE GENOMIC DNA]</scope>
    <source>
        <strain evidence="13 14">DK169</strain>
    </source>
</reference>
<comment type="function">
    <text evidence="9">Glucanases play a role in cell expansion during growth, in cell-cell fusion during mating, and in spore release during sporulation. This enzyme may be involved in beta-glucan degradation. Active on laminarin and lichenan.</text>
</comment>
<comment type="caution">
    <text evidence="13">The sequence shown here is derived from an EMBL/GenBank/DDBJ whole genome shotgun (WGS) entry which is preliminary data.</text>
</comment>
<comment type="subcellular location">
    <subcellularLocation>
        <location evidence="1">Cell membrane</location>
    </subcellularLocation>
</comment>
<dbReference type="STRING" id="346185.AAY42_08565"/>
<dbReference type="PANTHER" id="PTHR16631">
    <property type="entry name" value="GLUCAN 1,3-BETA-GLUCOSIDASE"/>
    <property type="match status" value="1"/>
</dbReference>
<evidence type="ECO:0000259" key="12">
    <source>
        <dbReference type="Pfam" id="PF02836"/>
    </source>
</evidence>
<accession>A0A0N8WFX7</accession>
<evidence type="ECO:0000256" key="5">
    <source>
        <dbReference type="ARBA" id="ARBA00023180"/>
    </source>
</evidence>
<name>A0A0N8WFX7_9FLAO</name>
<dbReference type="GO" id="GO:0071555">
    <property type="term" value="P:cell wall organization"/>
    <property type="evidence" value="ECO:0007669"/>
    <property type="project" value="UniProtKB-KW"/>
</dbReference>
<keyword evidence="8" id="KW-0624">Polysaccharide degradation</keyword>
<evidence type="ECO:0000256" key="4">
    <source>
        <dbReference type="ARBA" id="ARBA00023136"/>
    </source>
</evidence>
<evidence type="ECO:0000256" key="6">
    <source>
        <dbReference type="ARBA" id="ARBA00023277"/>
    </source>
</evidence>
<keyword evidence="2" id="KW-1003">Cell membrane</keyword>
<keyword evidence="14" id="KW-1185">Reference proteome</keyword>
<evidence type="ECO:0000256" key="9">
    <source>
        <dbReference type="ARBA" id="ARBA00037649"/>
    </source>
</evidence>
<dbReference type="PATRIC" id="fig|1547436.3.peg.1759"/>
<gene>
    <name evidence="13" type="ORF">AAY42_08565</name>
</gene>
<evidence type="ECO:0000256" key="10">
    <source>
        <dbReference type="ARBA" id="ARBA00042373"/>
    </source>
</evidence>
<dbReference type="Gene3D" id="2.60.120.430">
    <property type="entry name" value="Galactose-binding lectin"/>
    <property type="match status" value="1"/>
</dbReference>
<evidence type="ECO:0000313" key="13">
    <source>
        <dbReference type="EMBL" id="KQC29931.1"/>
    </source>
</evidence>
<dbReference type="InterPro" id="IPR008979">
    <property type="entry name" value="Galactose-bd-like_sf"/>
</dbReference>
<dbReference type="EMBL" id="LCTZ01000002">
    <property type="protein sequence ID" value="KQC29931.1"/>
    <property type="molecule type" value="Genomic_DNA"/>
</dbReference>
<keyword evidence="6" id="KW-0119">Carbohydrate metabolism</keyword>
<dbReference type="InterPro" id="IPR050732">
    <property type="entry name" value="Beta-glucan_modifiers"/>
</dbReference>